<comment type="caution">
    <text evidence="1">The sequence shown here is derived from an EMBL/GenBank/DDBJ whole genome shotgun (WGS) entry which is preliminary data.</text>
</comment>
<dbReference type="EMBL" id="JXCL01000040">
    <property type="protein sequence ID" value="KIL12521.1"/>
    <property type="molecule type" value="Genomic_DNA"/>
</dbReference>
<dbReference type="Proteomes" id="UP000031978">
    <property type="component" value="Unassembled WGS sequence"/>
</dbReference>
<reference evidence="1 2" key="1">
    <citation type="submission" date="2014-12" db="EMBL/GenBank/DDBJ databases">
        <title>Draft Genome Sequences of Five Spore-Forming Food Isolates of Bacillus pumilus.</title>
        <authorList>
            <person name="de Jong A."/>
            <person name="van Heel A.J."/>
            <person name="Montalban-Lopez M."/>
            <person name="Krawczyk A.O."/>
            <person name="Berendsen E.M."/>
            <person name="Wells-Bennik M."/>
            <person name="Kuipers O.P."/>
        </authorList>
    </citation>
    <scope>NUCLEOTIDE SEQUENCE [LARGE SCALE GENOMIC DNA]</scope>
    <source>
        <strain evidence="1 2">B4127</strain>
    </source>
</reference>
<protein>
    <submittedName>
        <fullName evidence="1">Uncharacterized protein</fullName>
    </submittedName>
</protein>
<evidence type="ECO:0000313" key="2">
    <source>
        <dbReference type="Proteomes" id="UP000031978"/>
    </source>
</evidence>
<accession>A0AB34QR05</accession>
<evidence type="ECO:0000313" key="1">
    <source>
        <dbReference type="EMBL" id="KIL12521.1"/>
    </source>
</evidence>
<organism evidence="1 2">
    <name type="scientific">Bacillus pumilus</name>
    <name type="common">Bacillus mesentericus</name>
    <dbReference type="NCBI Taxonomy" id="1408"/>
    <lineage>
        <taxon>Bacteria</taxon>
        <taxon>Bacillati</taxon>
        <taxon>Bacillota</taxon>
        <taxon>Bacilli</taxon>
        <taxon>Bacillales</taxon>
        <taxon>Bacillaceae</taxon>
        <taxon>Bacillus</taxon>
    </lineage>
</organism>
<name>A0AB34QR05_BACPU</name>
<dbReference type="AlphaFoldDB" id="A0AB34QR05"/>
<gene>
    <name evidence="1" type="ORF">B4127_1852</name>
</gene>
<sequence>MEISPLAVMIYWRARDQKRKKLAEPVFYYYTSRRGMFRPIDSYICIEKRRVDFHEATSHRACVRLWGCEGNGTYRSFI</sequence>
<proteinExistence type="predicted"/>